<evidence type="ECO:0000313" key="5">
    <source>
        <dbReference type="Proteomes" id="UP000439591"/>
    </source>
</evidence>
<evidence type="ECO:0000313" key="4">
    <source>
        <dbReference type="Proteomes" id="UP000435877"/>
    </source>
</evidence>
<gene>
    <name evidence="2" type="primary">yiiM</name>
    <name evidence="2" type="ORF">IHBHHGIJ_02234</name>
    <name evidence="3" type="ORF">KFEGEMFD_01836</name>
</gene>
<dbReference type="PANTHER" id="PTHR30212">
    <property type="entry name" value="PROTEIN YIIM"/>
    <property type="match status" value="1"/>
</dbReference>
<proteinExistence type="predicted"/>
<dbReference type="SUPFAM" id="SSF50800">
    <property type="entry name" value="PK beta-barrel domain-like"/>
    <property type="match status" value="1"/>
</dbReference>
<dbReference type="InterPro" id="IPR005302">
    <property type="entry name" value="MoCF_Sase_C"/>
</dbReference>
<keyword evidence="4" id="KW-1185">Reference proteome</keyword>
<evidence type="ECO:0000313" key="2">
    <source>
        <dbReference type="EMBL" id="CAA0092014.1"/>
    </source>
</evidence>
<dbReference type="EMBL" id="CACSIM010000002">
    <property type="protein sequence ID" value="CAA0099349.1"/>
    <property type="molecule type" value="Genomic_DNA"/>
</dbReference>
<dbReference type="OrthoDB" id="9786134at2"/>
<dbReference type="EMBL" id="CACSIK010000001">
    <property type="protein sequence ID" value="CAA0092014.1"/>
    <property type="molecule type" value="Genomic_DNA"/>
</dbReference>
<dbReference type="Proteomes" id="UP000435877">
    <property type="component" value="Unassembled WGS sequence"/>
</dbReference>
<dbReference type="InterPro" id="IPR052353">
    <property type="entry name" value="Benzoxazolinone_Detox_Enz"/>
</dbReference>
<evidence type="ECO:0000259" key="1">
    <source>
        <dbReference type="PROSITE" id="PS51340"/>
    </source>
</evidence>
<dbReference type="PANTHER" id="PTHR30212:SF2">
    <property type="entry name" value="PROTEIN YIIM"/>
    <property type="match status" value="1"/>
</dbReference>
<dbReference type="PROSITE" id="PS51340">
    <property type="entry name" value="MOSC"/>
    <property type="match status" value="1"/>
</dbReference>
<dbReference type="GO" id="GO:0030151">
    <property type="term" value="F:molybdenum ion binding"/>
    <property type="evidence" value="ECO:0007669"/>
    <property type="project" value="InterPro"/>
</dbReference>
<dbReference type="GO" id="GO:0003824">
    <property type="term" value="F:catalytic activity"/>
    <property type="evidence" value="ECO:0007669"/>
    <property type="project" value="InterPro"/>
</dbReference>
<sequence>MKLVSINRAQKQSIEFSGQRVETGLFKAPVSETVFLGTLGIEGDVIVDTSVHGGVDQAVYLYSLEDYQWWTEKLARELPPGMFGENLTTAGIDLRTLVIGDRLMIGNVILEISAPRTPCFKLAVRMGDKHFAKQFVSASRPGAYARVLREGDICAGDPVMLVKTTADYAGVVEVFDLWHEKQRCPQLIYKALESPISAYHRSVIQGWSVVGE</sequence>
<accession>A0A5S9NNQ6</accession>
<feature type="domain" description="MOSC" evidence="1">
    <location>
        <begin position="28"/>
        <end position="162"/>
    </location>
</feature>
<dbReference type="Proteomes" id="UP000439591">
    <property type="component" value="Unassembled WGS sequence"/>
</dbReference>
<dbReference type="Pfam" id="PF03473">
    <property type="entry name" value="MOSC"/>
    <property type="match status" value="1"/>
</dbReference>
<dbReference type="AlphaFoldDB" id="A0A5S9NNQ6"/>
<reference evidence="4 5" key="1">
    <citation type="submission" date="2019-11" db="EMBL/GenBank/DDBJ databases">
        <authorList>
            <person name="Holert J."/>
        </authorList>
    </citation>
    <scope>NUCLEOTIDE SEQUENCE [LARGE SCALE GENOMIC DNA]</scope>
    <source>
        <strain evidence="3">BC3_2A</strain>
        <strain evidence="2">SB11_1A</strain>
    </source>
</reference>
<dbReference type="Gene3D" id="2.40.33.20">
    <property type="entry name" value="PK beta-barrel domain-like"/>
    <property type="match status" value="1"/>
</dbReference>
<dbReference type="InterPro" id="IPR011037">
    <property type="entry name" value="Pyrv_Knase-like_insert_dom_sf"/>
</dbReference>
<name>A0A5S9NNQ6_9GAMM</name>
<dbReference type="RefSeq" id="WP_159268805.1">
    <property type="nucleotide sequence ID" value="NZ_CACSIK010000001.1"/>
</dbReference>
<evidence type="ECO:0000313" key="3">
    <source>
        <dbReference type="EMBL" id="CAA0099349.1"/>
    </source>
</evidence>
<protein>
    <submittedName>
        <fullName evidence="2">Protein YiiM</fullName>
    </submittedName>
</protein>
<dbReference type="GO" id="GO:0030170">
    <property type="term" value="F:pyridoxal phosphate binding"/>
    <property type="evidence" value="ECO:0007669"/>
    <property type="project" value="InterPro"/>
</dbReference>
<organism evidence="2 4">
    <name type="scientific">Zhongshania aliphaticivorans</name>
    <dbReference type="NCBI Taxonomy" id="1470434"/>
    <lineage>
        <taxon>Bacteria</taxon>
        <taxon>Pseudomonadati</taxon>
        <taxon>Pseudomonadota</taxon>
        <taxon>Gammaproteobacteria</taxon>
        <taxon>Cellvibrionales</taxon>
        <taxon>Spongiibacteraceae</taxon>
        <taxon>Zhongshania</taxon>
    </lineage>
</organism>